<protein>
    <recommendedName>
        <fullName evidence="4">Inhibitor I9 domain-containing protein</fullName>
    </recommendedName>
</protein>
<organism evidence="2 3">
    <name type="scientific">Cordyceps confragosa</name>
    <name type="common">Lecanicillium lecanii</name>
    <dbReference type="NCBI Taxonomy" id="2714763"/>
    <lineage>
        <taxon>Eukaryota</taxon>
        <taxon>Fungi</taxon>
        <taxon>Dikarya</taxon>
        <taxon>Ascomycota</taxon>
        <taxon>Pezizomycotina</taxon>
        <taxon>Sordariomycetes</taxon>
        <taxon>Hypocreomycetidae</taxon>
        <taxon>Hypocreales</taxon>
        <taxon>Cordycipitaceae</taxon>
        <taxon>Akanthomyces</taxon>
    </lineage>
</organism>
<keyword evidence="1" id="KW-0732">Signal</keyword>
<feature type="chain" id="PRO_5008104183" description="Inhibitor I9 domain-containing protein" evidence="1">
    <location>
        <begin position="20"/>
        <end position="112"/>
    </location>
</feature>
<evidence type="ECO:0008006" key="4">
    <source>
        <dbReference type="Google" id="ProtNLM"/>
    </source>
</evidence>
<dbReference type="OMA" id="SAIVWFE"/>
<dbReference type="EMBL" id="LUKN01003195">
    <property type="protein sequence ID" value="OAQ97829.1"/>
    <property type="molecule type" value="Genomic_DNA"/>
</dbReference>
<gene>
    <name evidence="2" type="ORF">LLEC1_00013</name>
</gene>
<name>A0A179I7W1_CORDF</name>
<feature type="signal peptide" evidence="1">
    <location>
        <begin position="1"/>
        <end position="19"/>
    </location>
</feature>
<dbReference type="InterPro" id="IPR037045">
    <property type="entry name" value="S8pro/Inhibitor_I9_sf"/>
</dbReference>
<evidence type="ECO:0000256" key="1">
    <source>
        <dbReference type="SAM" id="SignalP"/>
    </source>
</evidence>
<dbReference type="OrthoDB" id="3888684at2759"/>
<dbReference type="Gene3D" id="3.30.70.80">
    <property type="entry name" value="Peptidase S8 propeptide/proteinase inhibitor I9"/>
    <property type="match status" value="1"/>
</dbReference>
<accession>A0A179I7W1</accession>
<dbReference type="AlphaFoldDB" id="A0A179I7W1"/>
<evidence type="ECO:0000313" key="2">
    <source>
        <dbReference type="EMBL" id="OAQ97829.1"/>
    </source>
</evidence>
<proteinExistence type="predicted"/>
<evidence type="ECO:0000313" key="3">
    <source>
        <dbReference type="Proteomes" id="UP000243081"/>
    </source>
</evidence>
<keyword evidence="3" id="KW-1185">Reference proteome</keyword>
<dbReference type="SUPFAM" id="SSF54897">
    <property type="entry name" value="Protease propeptides/inhibitors"/>
    <property type="match status" value="1"/>
</dbReference>
<sequence length="112" mass="12036">MKFFSQIMAALALLPGALAVDRKVSVIVSFGDPNTPDDIVAAARQKIIDGGGQITHDYQIIKLPLNCIKANHAIRRGFSAIAPEKSLEVVRTFGSDHSITVEEDQVFTANSG</sequence>
<comment type="caution">
    <text evidence="2">The sequence shown here is derived from an EMBL/GenBank/DDBJ whole genome shotgun (WGS) entry which is preliminary data.</text>
</comment>
<dbReference type="Proteomes" id="UP000243081">
    <property type="component" value="Unassembled WGS sequence"/>
</dbReference>
<reference evidence="2 3" key="1">
    <citation type="submission" date="2016-03" db="EMBL/GenBank/DDBJ databases">
        <title>Fine-scale spatial genetic structure of a fungal parasite of coffee scale insects.</title>
        <authorList>
            <person name="Jackson D."/>
            <person name="Zemenick K.A."/>
            <person name="Malloure B."/>
            <person name="Quandt C.A."/>
            <person name="James T.Y."/>
        </authorList>
    </citation>
    <scope>NUCLEOTIDE SEQUENCE [LARGE SCALE GENOMIC DNA]</scope>
    <source>
        <strain evidence="2 3">UM487</strain>
    </source>
</reference>